<proteinExistence type="predicted"/>
<keyword evidence="2" id="KW-1185">Reference proteome</keyword>
<evidence type="ECO:0000313" key="2">
    <source>
        <dbReference type="Proteomes" id="UP000308600"/>
    </source>
</evidence>
<organism evidence="1 2">
    <name type="scientific">Pluteus cervinus</name>
    <dbReference type="NCBI Taxonomy" id="181527"/>
    <lineage>
        <taxon>Eukaryota</taxon>
        <taxon>Fungi</taxon>
        <taxon>Dikarya</taxon>
        <taxon>Basidiomycota</taxon>
        <taxon>Agaricomycotina</taxon>
        <taxon>Agaricomycetes</taxon>
        <taxon>Agaricomycetidae</taxon>
        <taxon>Agaricales</taxon>
        <taxon>Pluteineae</taxon>
        <taxon>Pluteaceae</taxon>
        <taxon>Pluteus</taxon>
    </lineage>
</organism>
<evidence type="ECO:0000313" key="1">
    <source>
        <dbReference type="EMBL" id="TFK63945.1"/>
    </source>
</evidence>
<protein>
    <submittedName>
        <fullName evidence="1">WD40 repeat-like protein</fullName>
    </submittedName>
</protein>
<dbReference type="EMBL" id="ML208496">
    <property type="protein sequence ID" value="TFK63945.1"/>
    <property type="molecule type" value="Genomic_DNA"/>
</dbReference>
<accession>A0ACD3AE79</accession>
<reference evidence="1 2" key="1">
    <citation type="journal article" date="2019" name="Nat. Ecol. Evol.">
        <title>Megaphylogeny resolves global patterns of mushroom evolution.</title>
        <authorList>
            <person name="Varga T."/>
            <person name="Krizsan K."/>
            <person name="Foldi C."/>
            <person name="Dima B."/>
            <person name="Sanchez-Garcia M."/>
            <person name="Sanchez-Ramirez S."/>
            <person name="Szollosi G.J."/>
            <person name="Szarkandi J.G."/>
            <person name="Papp V."/>
            <person name="Albert L."/>
            <person name="Andreopoulos W."/>
            <person name="Angelini C."/>
            <person name="Antonin V."/>
            <person name="Barry K.W."/>
            <person name="Bougher N.L."/>
            <person name="Buchanan P."/>
            <person name="Buyck B."/>
            <person name="Bense V."/>
            <person name="Catcheside P."/>
            <person name="Chovatia M."/>
            <person name="Cooper J."/>
            <person name="Damon W."/>
            <person name="Desjardin D."/>
            <person name="Finy P."/>
            <person name="Geml J."/>
            <person name="Haridas S."/>
            <person name="Hughes K."/>
            <person name="Justo A."/>
            <person name="Karasinski D."/>
            <person name="Kautmanova I."/>
            <person name="Kiss B."/>
            <person name="Kocsube S."/>
            <person name="Kotiranta H."/>
            <person name="LaButti K.M."/>
            <person name="Lechner B.E."/>
            <person name="Liimatainen K."/>
            <person name="Lipzen A."/>
            <person name="Lukacs Z."/>
            <person name="Mihaltcheva S."/>
            <person name="Morgado L.N."/>
            <person name="Niskanen T."/>
            <person name="Noordeloos M.E."/>
            <person name="Ohm R.A."/>
            <person name="Ortiz-Santana B."/>
            <person name="Ovrebo C."/>
            <person name="Racz N."/>
            <person name="Riley R."/>
            <person name="Savchenko A."/>
            <person name="Shiryaev A."/>
            <person name="Soop K."/>
            <person name="Spirin V."/>
            <person name="Szebenyi C."/>
            <person name="Tomsovsky M."/>
            <person name="Tulloss R.E."/>
            <person name="Uehling J."/>
            <person name="Grigoriev I.V."/>
            <person name="Vagvolgyi C."/>
            <person name="Papp T."/>
            <person name="Martin F.M."/>
            <person name="Miettinen O."/>
            <person name="Hibbett D.S."/>
            <person name="Nagy L.G."/>
        </authorList>
    </citation>
    <scope>NUCLEOTIDE SEQUENCE [LARGE SCALE GENOMIC DNA]</scope>
    <source>
        <strain evidence="1 2">NL-1719</strain>
    </source>
</reference>
<name>A0ACD3AE79_9AGAR</name>
<dbReference type="Proteomes" id="UP000308600">
    <property type="component" value="Unassembled WGS sequence"/>
</dbReference>
<sequence>MTLPLSLYPSRNSTEVYIDARTQGYQGPSRSVRLVRATPSGGGAIARSEDGLRCAVTGKESLKIIRAHDPSYTQEHKFSAGPGGHRLEASRNLWEGSGLKIDCASTDVAWGYKQFDNKILTSARNGELIMWDLNKSGPTKYERRAKDHIRSINKISVSHVVENYCITGSADGYLRVWDMRSLNTSIMRIHHPTSVRTLVFSPSLWLPLQAAVGLDNGSIIRWDLRVGQRGQLDKLAVAHSASVTTLDWRGNTAGPPTNQSSSELAGNGLGWIVSGGLDRCVKIWDLTAPGSNTRISPKPTYILHPSFPVRRVLWRPSYECEIALVSNTEFATKSSHELTQNMIISGNLSGTLTRVGSSYNLESLPVRSLSAIGRQPSETFQQATTISVDPASTPTTGAGDAVEIWDVRRGWIAKWAIPGSSVEGGVTDVAFRDAHSLWAQHSSGTFSQVDLRETVRPLDAIPRSAVSWDASGSLAFVADRAVRWETPYDDSPLEQTVNAEDRKGKTKALGDSPYKPETQSVGTFVGHAFIDNLESFVKLARGYVLKGPDRSSVCLSNAQVAFNAGREDLAQMWLLMAASLTECMPTVEPTAVHIEPPEPSLSLPVAPSNYVFPVSQPEQNTTLLQRTSPNIPQGDTPHRLPQKGSTASTPRGLTPTSSTASSPRILPGNLPPVLPRRTSLFGRRESVDSSMTRMSSSLYRRPSLSSAGVHGSSPNSKNNPSLRHVGEGVLDDSDSSGEGEDTKEVLEEDSSEDDLPLVPLVTSPRVHVLKSVGAPSPLSQVVKQQGWAEDDDGEENNDDDEVSPSPGSTDTESSGDDLYPKRPRSMKSRRDSFRVKSRSRSSTVASLAAPKIPHLLAHQESFSSIRTVTAGEVSFREVEFSTSGVKSEEPTREPPSAHSRQKSQALSDLSLGFFGREQVHEEFIEPHGTTERRADIVWTEEERVRELGWEALRTALEELADQGDVQTCAMMSIIAPTELGLGERRAIRFLESYVDILSRLKLLGPASYIRKFSNVETIQNPTTLQTTIYTACGTCRKPLLIPAGSYLPGEVFRGGFTFCMGCKVAASVCTICRLPVKGLLFECPVCTHGGHQACYRDYYGRRPMVNLPRRGYSTLQLQEDELSSPRSGDDETSTVSSSIGTIDPPTSVSVHQKTLVGHPCAAGCGHYCSIAYGGDA</sequence>
<gene>
    <name evidence="1" type="ORF">BDN72DRAFT_963564</name>
</gene>